<sequence>MRRKHAEEVCNGYKALVGDILATIARMEEVLSKHRKRVSAETMMEGVDETDEEKMKHQLVLDVNGLLPYMNELKLPVPESYGELVKMVKSAYAKKKLCVCLHQRIFHSCPFSGVVRCGKRQQRTATARRK</sequence>
<reference evidence="2" key="1">
    <citation type="submission" date="2010-02" db="EMBL/GenBank/DDBJ databases">
        <title>Sequencing and annotation of the Blastocystis hominis genome.</title>
        <authorList>
            <person name="Wincker P."/>
        </authorList>
    </citation>
    <scope>NUCLEOTIDE SEQUENCE</scope>
    <source>
        <strain evidence="2">Singapore isolate B</strain>
    </source>
</reference>
<organism evidence="2">
    <name type="scientific">Blastocystis hominis</name>
    <dbReference type="NCBI Taxonomy" id="12968"/>
    <lineage>
        <taxon>Eukaryota</taxon>
        <taxon>Sar</taxon>
        <taxon>Stramenopiles</taxon>
        <taxon>Bigyra</taxon>
        <taxon>Opalozoa</taxon>
        <taxon>Opalinata</taxon>
        <taxon>Blastocystidae</taxon>
        <taxon>Blastocystis</taxon>
    </lineage>
</organism>
<feature type="domain" description="COG complex component COG2 C-terminal" evidence="1">
    <location>
        <begin position="3"/>
        <end position="63"/>
    </location>
</feature>
<name>D8LXT4_BLAHO</name>
<dbReference type="Proteomes" id="UP000008312">
    <property type="component" value="Unassembled WGS sequence"/>
</dbReference>
<dbReference type="EMBL" id="FN668639">
    <property type="protein sequence ID" value="CBK20389.2"/>
    <property type="molecule type" value="Genomic_DNA"/>
</dbReference>
<dbReference type="AlphaFoldDB" id="D8LXT4"/>
<evidence type="ECO:0000313" key="3">
    <source>
        <dbReference type="Proteomes" id="UP000008312"/>
    </source>
</evidence>
<evidence type="ECO:0000313" key="2">
    <source>
        <dbReference type="EMBL" id="CBK20389.2"/>
    </source>
</evidence>
<keyword evidence="3" id="KW-1185">Reference proteome</keyword>
<dbReference type="InterPro" id="IPR024603">
    <property type="entry name" value="COG_complex_COG2_C"/>
</dbReference>
<gene>
    <name evidence="2" type="ORF">GSBLH_T00000734001</name>
</gene>
<proteinExistence type="predicted"/>
<evidence type="ECO:0000259" key="1">
    <source>
        <dbReference type="Pfam" id="PF12022"/>
    </source>
</evidence>
<protein>
    <recommendedName>
        <fullName evidence="1">COG complex component COG2 C-terminal domain-containing protein</fullName>
    </recommendedName>
</protein>
<dbReference type="OrthoDB" id="332281at2759"/>
<dbReference type="RefSeq" id="XP_012894437.1">
    <property type="nucleotide sequence ID" value="XM_013038983.1"/>
</dbReference>
<dbReference type="Pfam" id="PF12022">
    <property type="entry name" value="COG2_C"/>
    <property type="match status" value="1"/>
</dbReference>
<accession>D8LXT4</accession>
<dbReference type="GeneID" id="24918028"/>
<dbReference type="InParanoid" id="D8LXT4"/>